<dbReference type="EMBL" id="LQRA01000048">
    <property type="protein sequence ID" value="KZE80318.1"/>
    <property type="molecule type" value="Genomic_DNA"/>
</dbReference>
<accession>A0A163YU11</accession>
<evidence type="ECO:0000313" key="3">
    <source>
        <dbReference type="Proteomes" id="UP000076563"/>
    </source>
</evidence>
<evidence type="ECO:0000259" key="1">
    <source>
        <dbReference type="Pfam" id="PF14301"/>
    </source>
</evidence>
<evidence type="ECO:0000313" key="2">
    <source>
        <dbReference type="EMBL" id="KZE80318.1"/>
    </source>
</evidence>
<protein>
    <recommendedName>
        <fullName evidence="1">DUF4376 domain-containing protein</fullName>
    </recommendedName>
</protein>
<dbReference type="AlphaFoldDB" id="A0A163YU11"/>
<gene>
    <name evidence="2" type="ORF">AV654_12455</name>
</gene>
<dbReference type="Pfam" id="PF14301">
    <property type="entry name" value="DUF4376"/>
    <property type="match status" value="1"/>
</dbReference>
<proteinExistence type="predicted"/>
<dbReference type="Proteomes" id="UP000076563">
    <property type="component" value="Unassembled WGS sequence"/>
</dbReference>
<sequence length="126" mass="14835">MADILHHPIRLEFLKEKKLRQLRLQCENRILSGFSSVMTKHKYSYSVYDQINTTGQIVMLLADNSITDVVWKTEDQGFVTHTREEFISVASEADAHKKSCLTRYQQLKEQLNVARNVEELDHIRWE</sequence>
<organism evidence="2 3">
    <name type="scientific">Paenibacillus elgii</name>
    <dbReference type="NCBI Taxonomy" id="189691"/>
    <lineage>
        <taxon>Bacteria</taxon>
        <taxon>Bacillati</taxon>
        <taxon>Bacillota</taxon>
        <taxon>Bacilli</taxon>
        <taxon>Bacillales</taxon>
        <taxon>Paenibacillaceae</taxon>
        <taxon>Paenibacillus</taxon>
    </lineage>
</organism>
<name>A0A163YU11_9BACL</name>
<dbReference type="InterPro" id="IPR025484">
    <property type="entry name" value="DUF4376"/>
</dbReference>
<reference evidence="3" key="1">
    <citation type="submission" date="2016-01" db="EMBL/GenBank/DDBJ databases">
        <title>Draft genome of Chromobacterium sp. F49.</title>
        <authorList>
            <person name="Hong K.W."/>
        </authorList>
    </citation>
    <scope>NUCLEOTIDE SEQUENCE [LARGE SCALE GENOMIC DNA]</scope>
    <source>
        <strain evidence="3">M63</strain>
    </source>
</reference>
<comment type="caution">
    <text evidence="2">The sequence shown here is derived from an EMBL/GenBank/DDBJ whole genome shotgun (WGS) entry which is preliminary data.</text>
</comment>
<keyword evidence="3" id="KW-1185">Reference proteome</keyword>
<feature type="domain" description="DUF4376" evidence="1">
    <location>
        <begin position="15"/>
        <end position="114"/>
    </location>
</feature>
<dbReference type="OrthoDB" id="2474791at2"/>
<dbReference type="RefSeq" id="WP_063180006.1">
    <property type="nucleotide sequence ID" value="NZ_LQRA01000048.1"/>
</dbReference>